<keyword evidence="2" id="KW-0067">ATP-binding</keyword>
<reference evidence="5 6" key="1">
    <citation type="submission" date="2016-10" db="EMBL/GenBank/DDBJ databases">
        <authorList>
            <person name="de Groot N.N."/>
        </authorList>
    </citation>
    <scope>NUCLEOTIDE SEQUENCE [LARGE SCALE GENOMIC DNA]</scope>
    <source>
        <strain evidence="5 6">MP1X4</strain>
    </source>
</reference>
<organism evidence="5 6">
    <name type="scientific">Mucilaginibacter mallensis</name>
    <dbReference type="NCBI Taxonomy" id="652787"/>
    <lineage>
        <taxon>Bacteria</taxon>
        <taxon>Pseudomonadati</taxon>
        <taxon>Bacteroidota</taxon>
        <taxon>Sphingobacteriia</taxon>
        <taxon>Sphingobacteriales</taxon>
        <taxon>Sphingobacteriaceae</taxon>
        <taxon>Mucilaginibacter</taxon>
    </lineage>
</organism>
<name>A0A1H1SYK4_MUCMA</name>
<dbReference type="EMBL" id="LT629740">
    <property type="protein sequence ID" value="SDS52903.1"/>
    <property type="molecule type" value="Genomic_DNA"/>
</dbReference>
<dbReference type="PROSITE" id="PS51459">
    <property type="entry name" value="FIDO"/>
    <property type="match status" value="1"/>
</dbReference>
<evidence type="ECO:0000313" key="5">
    <source>
        <dbReference type="EMBL" id="SDS52903.1"/>
    </source>
</evidence>
<evidence type="ECO:0000259" key="4">
    <source>
        <dbReference type="PROSITE" id="PS51459"/>
    </source>
</evidence>
<evidence type="ECO:0000256" key="2">
    <source>
        <dbReference type="PIRSR" id="PIRSR640198-2"/>
    </source>
</evidence>
<dbReference type="OrthoDB" id="9814400at2"/>
<evidence type="ECO:0000256" key="3">
    <source>
        <dbReference type="PIRSR" id="PIRSR640198-3"/>
    </source>
</evidence>
<feature type="binding site" evidence="2">
    <location>
        <begin position="182"/>
        <end position="189"/>
    </location>
    <ligand>
        <name>ATP</name>
        <dbReference type="ChEBI" id="CHEBI:30616"/>
    </ligand>
</feature>
<dbReference type="PANTHER" id="PTHR13504:SF38">
    <property type="entry name" value="FIDO DOMAIN-CONTAINING PROTEIN"/>
    <property type="match status" value="1"/>
</dbReference>
<evidence type="ECO:0000256" key="1">
    <source>
        <dbReference type="PIRSR" id="PIRSR640198-1"/>
    </source>
</evidence>
<protein>
    <submittedName>
        <fullName evidence="5">Fic/DOC family protein</fullName>
    </submittedName>
</protein>
<proteinExistence type="predicted"/>
<dbReference type="GO" id="GO:0005524">
    <property type="term" value="F:ATP binding"/>
    <property type="evidence" value="ECO:0007669"/>
    <property type="project" value="UniProtKB-KW"/>
</dbReference>
<dbReference type="Proteomes" id="UP000199679">
    <property type="component" value="Chromosome I"/>
</dbReference>
<accession>A0A1H1SYK4</accession>
<sequence>MELVNLIEKYNDLRISEVIDHDRFNLIAIDHHSTRIEGSTLTEVETQVLINEGRTPNGKPLEESLMVTDHHAALLFTIENAKAKRALSISLLQEINALVMKNTGKVYNTMLGTVDSRTGAFRKGNVTAGVSYFPNFDKVERLTKDLIKKLNEAINSPLSIAEQLNLSFDAHFSLVSIHPYYDGNGRTSRLLMNYIQACYNFPLAIVQSENKAAYIQALIDTRQQENIEIFRQFMAGEYAFLLNQEIEKFEEMKKPSKGKGFTFLF</sequence>
<dbReference type="InterPro" id="IPR040198">
    <property type="entry name" value="Fido_containing"/>
</dbReference>
<dbReference type="Gene3D" id="1.10.3290.10">
    <property type="entry name" value="Fido-like domain"/>
    <property type="match status" value="1"/>
</dbReference>
<dbReference type="AlphaFoldDB" id="A0A1H1SYK4"/>
<dbReference type="STRING" id="652787.SAMN05216490_1320"/>
<evidence type="ECO:0000313" key="6">
    <source>
        <dbReference type="Proteomes" id="UP000199679"/>
    </source>
</evidence>
<dbReference type="SUPFAM" id="SSF140931">
    <property type="entry name" value="Fic-like"/>
    <property type="match status" value="1"/>
</dbReference>
<dbReference type="RefSeq" id="WP_091370502.1">
    <property type="nucleotide sequence ID" value="NZ_LT629740.1"/>
</dbReference>
<keyword evidence="2" id="KW-0547">Nucleotide-binding</keyword>
<feature type="active site" evidence="1">
    <location>
        <position position="178"/>
    </location>
</feature>
<feature type="domain" description="Fido" evidence="4">
    <location>
        <begin position="87"/>
        <end position="236"/>
    </location>
</feature>
<dbReference type="PANTHER" id="PTHR13504">
    <property type="entry name" value="FIDO DOMAIN-CONTAINING PROTEIN DDB_G0283145"/>
    <property type="match status" value="1"/>
</dbReference>
<dbReference type="Pfam" id="PF02661">
    <property type="entry name" value="Fic"/>
    <property type="match status" value="1"/>
</dbReference>
<gene>
    <name evidence="5" type="ORF">SAMN05216490_1320</name>
</gene>
<keyword evidence="6" id="KW-1185">Reference proteome</keyword>
<dbReference type="InterPro" id="IPR003812">
    <property type="entry name" value="Fido"/>
</dbReference>
<dbReference type="InterPro" id="IPR036597">
    <property type="entry name" value="Fido-like_dom_sf"/>
</dbReference>
<feature type="site" description="Important for autoinhibition of adenylyltransferase activity" evidence="3">
    <location>
        <position position="37"/>
    </location>
</feature>